<evidence type="ECO:0000256" key="1">
    <source>
        <dbReference type="ARBA" id="ARBA00001947"/>
    </source>
</evidence>
<dbReference type="PANTHER" id="PTHR22726">
    <property type="entry name" value="METALLOENDOPEPTIDASE OMA1"/>
    <property type="match status" value="1"/>
</dbReference>
<dbReference type="GO" id="GO:0016020">
    <property type="term" value="C:membrane"/>
    <property type="evidence" value="ECO:0007669"/>
    <property type="project" value="TreeGrafter"/>
</dbReference>
<feature type="chain" id="PRO_5013064673" evidence="7">
    <location>
        <begin position="26"/>
        <end position="497"/>
    </location>
</feature>
<dbReference type="Pfam" id="PF01435">
    <property type="entry name" value="Peptidase_M48"/>
    <property type="match status" value="1"/>
</dbReference>
<organism evidence="9 10">
    <name type="scientific">Chryseolinea serpens</name>
    <dbReference type="NCBI Taxonomy" id="947013"/>
    <lineage>
        <taxon>Bacteria</taxon>
        <taxon>Pseudomonadati</taxon>
        <taxon>Bacteroidota</taxon>
        <taxon>Cytophagia</taxon>
        <taxon>Cytophagales</taxon>
        <taxon>Fulvivirgaceae</taxon>
        <taxon>Chryseolinea</taxon>
    </lineage>
</organism>
<dbReference type="AlphaFoldDB" id="A0A1M5KAF4"/>
<dbReference type="GO" id="GO:0051603">
    <property type="term" value="P:proteolysis involved in protein catabolic process"/>
    <property type="evidence" value="ECO:0007669"/>
    <property type="project" value="TreeGrafter"/>
</dbReference>
<comment type="cofactor">
    <cofactor evidence="1">
        <name>Zn(2+)</name>
        <dbReference type="ChEBI" id="CHEBI:29105"/>
    </cofactor>
</comment>
<dbReference type="InterPro" id="IPR051156">
    <property type="entry name" value="Mito/Outer_Membr_Metalloprot"/>
</dbReference>
<evidence type="ECO:0000256" key="5">
    <source>
        <dbReference type="ARBA" id="ARBA00022833"/>
    </source>
</evidence>
<keyword evidence="5" id="KW-0862">Zinc</keyword>
<keyword evidence="3" id="KW-0479">Metal-binding</keyword>
<keyword evidence="6" id="KW-0482">Metalloprotease</keyword>
<dbReference type="InterPro" id="IPR001915">
    <property type="entry name" value="Peptidase_M48"/>
</dbReference>
<feature type="domain" description="Peptidase M48" evidence="8">
    <location>
        <begin position="94"/>
        <end position="310"/>
    </location>
</feature>
<name>A0A1M5KAF4_9BACT</name>
<evidence type="ECO:0000313" key="10">
    <source>
        <dbReference type="Proteomes" id="UP000184212"/>
    </source>
</evidence>
<dbReference type="STRING" id="947013.SAMN04488109_0531"/>
<feature type="signal peptide" evidence="7">
    <location>
        <begin position="1"/>
        <end position="25"/>
    </location>
</feature>
<accession>A0A1M5KAF4</accession>
<evidence type="ECO:0000256" key="6">
    <source>
        <dbReference type="ARBA" id="ARBA00023049"/>
    </source>
</evidence>
<gene>
    <name evidence="9" type="ORF">SAMN04488109_0531</name>
</gene>
<evidence type="ECO:0000256" key="2">
    <source>
        <dbReference type="ARBA" id="ARBA00022670"/>
    </source>
</evidence>
<evidence type="ECO:0000259" key="8">
    <source>
        <dbReference type="Pfam" id="PF01435"/>
    </source>
</evidence>
<dbReference type="Proteomes" id="UP000184212">
    <property type="component" value="Unassembled WGS sequence"/>
</dbReference>
<keyword evidence="4" id="KW-0378">Hydrolase</keyword>
<evidence type="ECO:0000256" key="3">
    <source>
        <dbReference type="ARBA" id="ARBA00022723"/>
    </source>
</evidence>
<evidence type="ECO:0000256" key="7">
    <source>
        <dbReference type="SAM" id="SignalP"/>
    </source>
</evidence>
<evidence type="ECO:0000256" key="4">
    <source>
        <dbReference type="ARBA" id="ARBA00022801"/>
    </source>
</evidence>
<keyword evidence="2 9" id="KW-0645">Protease</keyword>
<dbReference type="PANTHER" id="PTHR22726:SF1">
    <property type="entry name" value="METALLOENDOPEPTIDASE OMA1, MITOCHONDRIAL"/>
    <property type="match status" value="1"/>
</dbReference>
<dbReference type="EMBL" id="FQWQ01000001">
    <property type="protein sequence ID" value="SHG49747.1"/>
    <property type="molecule type" value="Genomic_DNA"/>
</dbReference>
<dbReference type="GO" id="GO:0046872">
    <property type="term" value="F:metal ion binding"/>
    <property type="evidence" value="ECO:0007669"/>
    <property type="project" value="UniProtKB-KW"/>
</dbReference>
<dbReference type="CDD" id="cd07324">
    <property type="entry name" value="M48C_Oma1-like"/>
    <property type="match status" value="1"/>
</dbReference>
<protein>
    <submittedName>
        <fullName evidence="9">Putative Zn-dependent protease, contains TPR repeats</fullName>
    </submittedName>
</protein>
<keyword evidence="10" id="KW-1185">Reference proteome</keyword>
<dbReference type="Gene3D" id="3.30.2010.10">
    <property type="entry name" value="Metalloproteases ('zincins'), catalytic domain"/>
    <property type="match status" value="1"/>
</dbReference>
<evidence type="ECO:0000313" key="9">
    <source>
        <dbReference type="EMBL" id="SHG49747.1"/>
    </source>
</evidence>
<proteinExistence type="predicted"/>
<reference evidence="9 10" key="1">
    <citation type="submission" date="2016-11" db="EMBL/GenBank/DDBJ databases">
        <authorList>
            <person name="Jaros S."/>
            <person name="Januszkiewicz K."/>
            <person name="Wedrychowicz H."/>
        </authorList>
    </citation>
    <scope>NUCLEOTIDE SEQUENCE [LARGE SCALE GENOMIC DNA]</scope>
    <source>
        <strain evidence="9 10">DSM 24574</strain>
    </source>
</reference>
<sequence>MFLSLAPFRAFLLSIACLVLIEAQAQLDQSFKPLPVYDGKDLWLVKSLKQQLKEELYYLEPKIEGMSRRYESNTGHLIRMVKGGRIIEDKTLQKFVDDIFHDLVEHSKLRVTPKRVLIAKLPEVNAMCVGEGTFVVTTGLLGRINNESQLAFTLAHEIAHYELGHVRERIRKEASEKISKKVKKGLVNVLKTDVEKSDLDTLRNMMYQLSHFERKHERAADSLGLIILQRAGFNTRESIGLLSILDSVDYTKKKLGYALFNPFQFAKYPFQEHWLDARPSMYTKRPAYVAIFAIDSIKTHPEISKRIEWLGASLVDNHLGLNKRPDEEVQQLIAQCQFEDLDLQVEFHRLDYALLMALQLKADYPANQYLVSTIAKILIDLSEDKDVYQDRKRDLPDFIGGYGDELKFVNTFLHNLKEDEMLEIAFNFLNSQGNFNADNPEHYYLLWRVCELTNRKTVQLRVEKSFEERFGKEGHFDREEYRKYYIDIMKTFLRPGG</sequence>
<keyword evidence="7" id="KW-0732">Signal</keyword>
<dbReference type="GO" id="GO:0004222">
    <property type="term" value="F:metalloendopeptidase activity"/>
    <property type="evidence" value="ECO:0007669"/>
    <property type="project" value="InterPro"/>
</dbReference>